<dbReference type="InterPro" id="IPR050366">
    <property type="entry name" value="BP-dependent_transpt_permease"/>
</dbReference>
<comment type="subcellular location">
    <subcellularLocation>
        <location evidence="1">Cell membrane</location>
        <topology evidence="1">Multi-pass membrane protein</topology>
    </subcellularLocation>
</comment>
<evidence type="ECO:0000256" key="7">
    <source>
        <dbReference type="SAM" id="Phobius"/>
    </source>
</evidence>
<dbReference type="GO" id="GO:0005886">
    <property type="term" value="C:plasma membrane"/>
    <property type="evidence" value="ECO:0007669"/>
    <property type="project" value="UniProtKB-SubCell"/>
</dbReference>
<evidence type="ECO:0000256" key="2">
    <source>
        <dbReference type="ARBA" id="ARBA00022448"/>
    </source>
</evidence>
<sequence length="292" mass="31671">ILIRVSESEERQHEGTSPSILSRAAASEIGGDWRIDLNLFIITAIFAPLIATHDPRDADVAVRLKGWSQEHYFGTDKVGRDIFSRIVYGSRISIKIGLVAMTFSISVGALLGVIAGYYGGWLDNTIMRVMDMMLAMPSILLAMVIVTILGQSLTNAIIAVSIVYIPQYARILRASVLTIREQDYVTAAHAIGISDFRILTRVILPNCLAPLIVQATLGMGAAILDAAGLSFLGLGAEIGEPEWGAMLNENRALIRRAPWTVMTPGIAIFLIVLGFNLLGDALRDVLDPQVKT</sequence>
<evidence type="ECO:0000256" key="1">
    <source>
        <dbReference type="ARBA" id="ARBA00004651"/>
    </source>
</evidence>
<dbReference type="PROSITE" id="PS50928">
    <property type="entry name" value="ABC_TM1"/>
    <property type="match status" value="1"/>
</dbReference>
<evidence type="ECO:0000313" key="10">
    <source>
        <dbReference type="Proteomes" id="UP001174909"/>
    </source>
</evidence>
<dbReference type="PANTHER" id="PTHR43386:SF1">
    <property type="entry name" value="D,D-DIPEPTIDE TRANSPORT SYSTEM PERMEASE PROTEIN DDPC-RELATED"/>
    <property type="match status" value="1"/>
</dbReference>
<name>A0AA35S477_GEOBA</name>
<dbReference type="Pfam" id="PF00528">
    <property type="entry name" value="BPD_transp_1"/>
    <property type="match status" value="1"/>
</dbReference>
<gene>
    <name evidence="9" type="ORF">GBAR_LOCUS13295</name>
</gene>
<dbReference type="InterPro" id="IPR035906">
    <property type="entry name" value="MetI-like_sf"/>
</dbReference>
<reference evidence="9" key="1">
    <citation type="submission" date="2023-03" db="EMBL/GenBank/DDBJ databases">
        <authorList>
            <person name="Steffen K."/>
            <person name="Cardenas P."/>
        </authorList>
    </citation>
    <scope>NUCLEOTIDE SEQUENCE</scope>
</reference>
<feature type="non-terminal residue" evidence="9">
    <location>
        <position position="1"/>
    </location>
</feature>
<feature type="transmembrane region" description="Helical" evidence="7">
    <location>
        <begin position="259"/>
        <end position="278"/>
    </location>
</feature>
<keyword evidence="5 7" id="KW-1133">Transmembrane helix</keyword>
<comment type="caution">
    <text evidence="9">The sequence shown here is derived from an EMBL/GenBank/DDBJ whole genome shotgun (WGS) entry which is preliminary data.</text>
</comment>
<dbReference type="AlphaFoldDB" id="A0AA35S477"/>
<dbReference type="Gene3D" id="1.10.3720.10">
    <property type="entry name" value="MetI-like"/>
    <property type="match status" value="1"/>
</dbReference>
<evidence type="ECO:0000256" key="5">
    <source>
        <dbReference type="ARBA" id="ARBA00022989"/>
    </source>
</evidence>
<evidence type="ECO:0000256" key="4">
    <source>
        <dbReference type="ARBA" id="ARBA00022692"/>
    </source>
</evidence>
<evidence type="ECO:0000256" key="3">
    <source>
        <dbReference type="ARBA" id="ARBA00022475"/>
    </source>
</evidence>
<dbReference type="EMBL" id="CASHTH010001969">
    <property type="protein sequence ID" value="CAI8022654.1"/>
    <property type="molecule type" value="Genomic_DNA"/>
</dbReference>
<organism evidence="9 10">
    <name type="scientific">Geodia barretti</name>
    <name type="common">Barrett's horny sponge</name>
    <dbReference type="NCBI Taxonomy" id="519541"/>
    <lineage>
        <taxon>Eukaryota</taxon>
        <taxon>Metazoa</taxon>
        <taxon>Porifera</taxon>
        <taxon>Demospongiae</taxon>
        <taxon>Heteroscleromorpha</taxon>
        <taxon>Tetractinellida</taxon>
        <taxon>Astrophorina</taxon>
        <taxon>Geodiidae</taxon>
        <taxon>Geodia</taxon>
    </lineage>
</organism>
<keyword evidence="10" id="KW-1185">Reference proteome</keyword>
<accession>A0AA35S477</accession>
<dbReference type="SUPFAM" id="SSF161098">
    <property type="entry name" value="MetI-like"/>
    <property type="match status" value="1"/>
</dbReference>
<proteinExistence type="predicted"/>
<feature type="domain" description="ABC transmembrane type-1" evidence="8">
    <location>
        <begin position="90"/>
        <end position="279"/>
    </location>
</feature>
<feature type="transmembrane region" description="Helical" evidence="7">
    <location>
        <begin position="96"/>
        <end position="119"/>
    </location>
</feature>
<evidence type="ECO:0000313" key="9">
    <source>
        <dbReference type="EMBL" id="CAI8022654.1"/>
    </source>
</evidence>
<evidence type="ECO:0000259" key="8">
    <source>
        <dbReference type="PROSITE" id="PS50928"/>
    </source>
</evidence>
<keyword evidence="3" id="KW-1003">Cell membrane</keyword>
<keyword evidence="2" id="KW-0813">Transport</keyword>
<keyword evidence="6 7" id="KW-0472">Membrane</keyword>
<keyword evidence="4 7" id="KW-0812">Transmembrane</keyword>
<dbReference type="InterPro" id="IPR000515">
    <property type="entry name" value="MetI-like"/>
</dbReference>
<protein>
    <submittedName>
        <fullName evidence="9">Dipeptide transport system permease protein DppC</fullName>
    </submittedName>
</protein>
<feature type="transmembrane region" description="Helical" evidence="7">
    <location>
        <begin position="139"/>
        <end position="165"/>
    </location>
</feature>
<dbReference type="GO" id="GO:0055085">
    <property type="term" value="P:transmembrane transport"/>
    <property type="evidence" value="ECO:0007669"/>
    <property type="project" value="InterPro"/>
</dbReference>
<dbReference type="PANTHER" id="PTHR43386">
    <property type="entry name" value="OLIGOPEPTIDE TRANSPORT SYSTEM PERMEASE PROTEIN APPC"/>
    <property type="match status" value="1"/>
</dbReference>
<evidence type="ECO:0000256" key="6">
    <source>
        <dbReference type="ARBA" id="ARBA00023136"/>
    </source>
</evidence>
<dbReference type="Proteomes" id="UP001174909">
    <property type="component" value="Unassembled WGS sequence"/>
</dbReference>
<dbReference type="CDD" id="cd06261">
    <property type="entry name" value="TM_PBP2"/>
    <property type="match status" value="1"/>
</dbReference>